<dbReference type="PANTHER" id="PTHR23220">
    <property type="entry name" value="INTEGRIN ALPHA"/>
    <property type="match status" value="1"/>
</dbReference>
<dbReference type="InterPro" id="IPR032695">
    <property type="entry name" value="Integrin_dom_sf"/>
</dbReference>
<evidence type="ECO:0000256" key="11">
    <source>
        <dbReference type="ARBA" id="ARBA00023180"/>
    </source>
</evidence>
<keyword evidence="5" id="KW-0677">Repeat</keyword>
<feature type="domain" description="Integrin alpha third immunoglobulin-like" evidence="16">
    <location>
        <begin position="780"/>
        <end position="976"/>
    </location>
</feature>
<evidence type="ECO:0000256" key="12">
    <source>
        <dbReference type="PROSITE-ProRule" id="PRU00803"/>
    </source>
</evidence>
<keyword evidence="6 13" id="KW-0130">Cell adhesion</keyword>
<evidence type="ECO:0000313" key="17">
    <source>
        <dbReference type="EMBL" id="CAH3176212.1"/>
    </source>
</evidence>
<evidence type="ECO:0000256" key="7">
    <source>
        <dbReference type="ARBA" id="ARBA00022989"/>
    </source>
</evidence>
<gene>
    <name evidence="17" type="ORF">PLOB_00018012</name>
</gene>
<evidence type="ECO:0000256" key="9">
    <source>
        <dbReference type="ARBA" id="ARBA00023136"/>
    </source>
</evidence>
<keyword evidence="7 13" id="KW-1133">Transmembrane helix</keyword>
<dbReference type="InterPro" id="IPR013649">
    <property type="entry name" value="Integrin_alpha_Ig-like_1"/>
</dbReference>
<feature type="domain" description="Integrin alpha second immunoglobulin-like" evidence="15">
    <location>
        <begin position="630"/>
        <end position="773"/>
    </location>
</feature>
<dbReference type="PROSITE" id="PS00242">
    <property type="entry name" value="INTEGRIN_ALPHA"/>
    <property type="match status" value="1"/>
</dbReference>
<dbReference type="Gene3D" id="2.130.10.130">
    <property type="entry name" value="Integrin alpha, N-terminal"/>
    <property type="match status" value="1"/>
</dbReference>
<keyword evidence="3 13" id="KW-0812">Transmembrane</keyword>
<dbReference type="Gene3D" id="2.60.40.1530">
    <property type="entry name" value="ntegrin, alpha v. Chain A, domain 4"/>
    <property type="match status" value="1"/>
</dbReference>
<dbReference type="EMBL" id="CALNXK010000210">
    <property type="protein sequence ID" value="CAH3176212.1"/>
    <property type="molecule type" value="Genomic_DNA"/>
</dbReference>
<keyword evidence="8 13" id="KW-0401">Integrin</keyword>
<name>A0ABN8RFY4_9CNID</name>
<dbReference type="InterPro" id="IPR028994">
    <property type="entry name" value="Integrin_alpha_N"/>
</dbReference>
<evidence type="ECO:0000256" key="2">
    <source>
        <dbReference type="ARBA" id="ARBA00008054"/>
    </source>
</evidence>
<dbReference type="InterPro" id="IPR048286">
    <property type="entry name" value="Integrin_alpha_Ig-like_3"/>
</dbReference>
<dbReference type="SUPFAM" id="SSF69318">
    <property type="entry name" value="Integrin alpha N-terminal domain"/>
    <property type="match status" value="1"/>
</dbReference>
<dbReference type="InterPro" id="IPR013519">
    <property type="entry name" value="Int_alpha_beta-p"/>
</dbReference>
<dbReference type="Gene3D" id="2.60.40.1510">
    <property type="entry name" value="ntegrin, alpha v. Chain A, domain 3"/>
    <property type="match status" value="1"/>
</dbReference>
<dbReference type="PANTHER" id="PTHR23220:SF122">
    <property type="entry name" value="INTEGRIN ALPHA-PS1"/>
    <property type="match status" value="1"/>
</dbReference>
<evidence type="ECO:0000313" key="18">
    <source>
        <dbReference type="Proteomes" id="UP001159405"/>
    </source>
</evidence>
<accession>A0ABN8RFY4</accession>
<comment type="similarity">
    <text evidence="2 13">Belongs to the integrin alpha chain family.</text>
</comment>
<feature type="transmembrane region" description="Helical" evidence="13">
    <location>
        <begin position="988"/>
        <end position="1010"/>
    </location>
</feature>
<dbReference type="SMART" id="SM00191">
    <property type="entry name" value="Int_alpha"/>
    <property type="match status" value="4"/>
</dbReference>
<evidence type="ECO:0000259" key="14">
    <source>
        <dbReference type="Pfam" id="PF08441"/>
    </source>
</evidence>
<evidence type="ECO:0000256" key="10">
    <source>
        <dbReference type="ARBA" id="ARBA00023170"/>
    </source>
</evidence>
<dbReference type="Pfam" id="PF20805">
    <property type="entry name" value="Integrin_A_Ig_2"/>
    <property type="match status" value="1"/>
</dbReference>
<dbReference type="InterPro" id="IPR018184">
    <property type="entry name" value="Integrin_alpha_C_CS"/>
</dbReference>
<dbReference type="PROSITE" id="PS51470">
    <property type="entry name" value="FG_GAP"/>
    <property type="match status" value="3"/>
</dbReference>
<comment type="subcellular location">
    <subcellularLocation>
        <location evidence="1 13">Membrane</location>
        <topology evidence="1 13">Single-pass type I membrane protein</topology>
    </subcellularLocation>
</comment>
<proteinExistence type="inferred from homology"/>
<dbReference type="Gene3D" id="1.20.5.930">
    <property type="entry name" value="Bicelle-embedded integrin alpha(iib) transmembrane segment"/>
    <property type="match status" value="1"/>
</dbReference>
<sequence length="1035" mass="114715">MEFDLLFRIVACCFLQSLVIYGFNIDIKKPTIFSGPRGSEYFGYSVALHSGRSSNWVIVGAPKSNVTDRAGIANLGRYGAAFRCQYPAAGNQPCDEIEIDNRPDSTIDIGNSRYKSEEKEGMWLGAVVTSTGKGGKAMACAPRYALRTTSRETINDYWPLGKCFELDNRLDVALRDEISPCENEQKGNTRFGYCQAGFSAEYNGQQFLIGAVGAKDFKGKPLLFGQLIRSVPLLFSPDQWLKERCVLHMYCAFRFFSGRVKGAVSRQSQYVGGAPRADKVKGKVIIYAYDRNVRALSVKMVLPQPAGLPIGTYYGSAVLAVDLNKDGHMDILVGAPYYTTVKDEGRVFIYLNNGQGVLDLQDSFLEGDRKVSALFGHFIAAVGDLNIDGYQDVAIGAPQEEGCGAVYIYHGSAKGIELKYRQKILGSDVDPGLKMFGISISGGLDVDGNYYNDIAVGAYASEKAVILRSRNIVKVEASITLSEKQISLESNDSMCDLGGAKYKCVNITIGFEFDDVVDLTNTANLPIQYKVDLDKEKGESVLRRLFFWDEAKQERMTVLENNYTIPARRTSFTLQPQTVYILDKDEVGDVNSPLTVDLSVSLPSCSDLCPVLDDYLPSTFRKEIRFIKKCKNKVACVPDLSLVAGVYWSPKTGETTNLEKLRIGVVKDFTVEMTVSNQAEDYAYTSVIELKHPESLNYIGPDQGVECDRSLSDNDTVTVTCDVGNPLQGKAQKKFGIKFSPGSVREDFVIEIEAKSQDVDANAKDNTKKLPVAVKFETDLEVTGSSKQDRVVYSGPVRSTEEVIKNVQSIGPEVVHTVLVKNNGPSVVDKSEVNIFYPDLYSSSKTDSYLLYLLQIEVQGAGVCDAKVNPLDIKTNDTNQVEDEVKSRRRRDTEELLDCRKASCRQIKCLLGMLKMDDKVEFKITFRLWQNTLLKELDPPRAVVLQTRATLKVTQDKITQTDENNDEATIKTTANPAQTEAQEKKTPWWVIFLSVLGGVILLAGAIAILYKFGFFKRKQIKDISGPDTTEMTDVQ</sequence>
<evidence type="ECO:0000256" key="3">
    <source>
        <dbReference type="ARBA" id="ARBA00022692"/>
    </source>
</evidence>
<keyword evidence="11" id="KW-0325">Glycoprotein</keyword>
<dbReference type="InterPro" id="IPR048285">
    <property type="entry name" value="Integrin_alpha_Ig-like_2"/>
</dbReference>
<keyword evidence="9 13" id="KW-0472">Membrane</keyword>
<evidence type="ECO:0000256" key="6">
    <source>
        <dbReference type="ARBA" id="ARBA00022889"/>
    </source>
</evidence>
<dbReference type="Gene3D" id="2.60.40.1460">
    <property type="entry name" value="Integrin domains. Chain A, domain 2"/>
    <property type="match status" value="1"/>
</dbReference>
<feature type="repeat" description="FG-GAP" evidence="12">
    <location>
        <begin position="422"/>
        <end position="484"/>
    </location>
</feature>
<evidence type="ECO:0000256" key="8">
    <source>
        <dbReference type="ARBA" id="ARBA00023037"/>
    </source>
</evidence>
<evidence type="ECO:0000256" key="5">
    <source>
        <dbReference type="ARBA" id="ARBA00022737"/>
    </source>
</evidence>
<dbReference type="Pfam" id="PF01839">
    <property type="entry name" value="FG-GAP"/>
    <property type="match status" value="2"/>
</dbReference>
<organism evidence="17 18">
    <name type="scientific">Porites lobata</name>
    <dbReference type="NCBI Taxonomy" id="104759"/>
    <lineage>
        <taxon>Eukaryota</taxon>
        <taxon>Metazoa</taxon>
        <taxon>Cnidaria</taxon>
        <taxon>Anthozoa</taxon>
        <taxon>Hexacorallia</taxon>
        <taxon>Scleractinia</taxon>
        <taxon>Fungiina</taxon>
        <taxon>Poritidae</taxon>
        <taxon>Porites</taxon>
    </lineage>
</organism>
<feature type="domain" description="Integrin alpha first immunoglubulin-like" evidence="14">
    <location>
        <begin position="469"/>
        <end position="628"/>
    </location>
</feature>
<dbReference type="InterPro" id="IPR000413">
    <property type="entry name" value="Integrin_alpha"/>
</dbReference>
<keyword evidence="18" id="KW-1185">Reference proteome</keyword>
<protein>
    <submittedName>
        <fullName evidence="17">Uncharacterized protein</fullName>
    </submittedName>
</protein>
<evidence type="ECO:0000256" key="4">
    <source>
        <dbReference type="ARBA" id="ARBA00022729"/>
    </source>
</evidence>
<dbReference type="Pfam" id="PF20806">
    <property type="entry name" value="Integrin_A_Ig_3"/>
    <property type="match status" value="1"/>
</dbReference>
<dbReference type="Proteomes" id="UP001159405">
    <property type="component" value="Unassembled WGS sequence"/>
</dbReference>
<evidence type="ECO:0000259" key="16">
    <source>
        <dbReference type="Pfam" id="PF20806"/>
    </source>
</evidence>
<evidence type="ECO:0000256" key="13">
    <source>
        <dbReference type="RuleBase" id="RU003762"/>
    </source>
</evidence>
<keyword evidence="4" id="KW-0732">Signal</keyword>
<dbReference type="Pfam" id="PF08441">
    <property type="entry name" value="Integrin_A_Ig_1"/>
    <property type="match status" value="1"/>
</dbReference>
<reference evidence="17 18" key="1">
    <citation type="submission" date="2022-05" db="EMBL/GenBank/DDBJ databases">
        <authorList>
            <consortium name="Genoscope - CEA"/>
            <person name="William W."/>
        </authorList>
    </citation>
    <scope>NUCLEOTIDE SEQUENCE [LARGE SCALE GENOMIC DNA]</scope>
</reference>
<keyword evidence="10 13" id="KW-0675">Receptor</keyword>
<dbReference type="PRINTS" id="PR01185">
    <property type="entry name" value="INTEGRINA"/>
</dbReference>
<evidence type="ECO:0000259" key="15">
    <source>
        <dbReference type="Pfam" id="PF20805"/>
    </source>
</evidence>
<dbReference type="InterPro" id="IPR013517">
    <property type="entry name" value="FG-GAP"/>
</dbReference>
<evidence type="ECO:0000256" key="1">
    <source>
        <dbReference type="ARBA" id="ARBA00004479"/>
    </source>
</evidence>
<feature type="repeat" description="FG-GAP" evidence="12">
    <location>
        <begin position="301"/>
        <end position="359"/>
    </location>
</feature>
<dbReference type="SUPFAM" id="SSF69179">
    <property type="entry name" value="Integrin domains"/>
    <property type="match status" value="3"/>
</dbReference>
<feature type="repeat" description="FG-GAP" evidence="12">
    <location>
        <begin position="361"/>
        <end position="418"/>
    </location>
</feature>
<comment type="caution">
    <text evidence="17">The sequence shown here is derived from an EMBL/GenBank/DDBJ whole genome shotgun (WGS) entry which is preliminary data.</text>
</comment>